<comment type="similarity">
    <text evidence="3">Belongs to the CoaE family.</text>
</comment>
<gene>
    <name evidence="3 5" type="primary">coaE</name>
    <name evidence="5" type="ORF">HMPREF0091_10790</name>
</gene>
<dbReference type="PROSITE" id="PS51219">
    <property type="entry name" value="DPCK"/>
    <property type="match status" value="1"/>
</dbReference>
<dbReference type="CDD" id="cd02022">
    <property type="entry name" value="DPCK"/>
    <property type="match status" value="1"/>
</dbReference>
<organism evidence="5 6">
    <name type="scientific">Fannyhessea vaginae DSM 15829</name>
    <dbReference type="NCBI Taxonomy" id="525256"/>
    <lineage>
        <taxon>Bacteria</taxon>
        <taxon>Bacillati</taxon>
        <taxon>Actinomycetota</taxon>
        <taxon>Coriobacteriia</taxon>
        <taxon>Coriobacteriales</taxon>
        <taxon>Atopobiaceae</taxon>
        <taxon>Fannyhessea</taxon>
    </lineage>
</organism>
<dbReference type="PANTHER" id="PTHR10695">
    <property type="entry name" value="DEPHOSPHO-COA KINASE-RELATED"/>
    <property type="match status" value="1"/>
</dbReference>
<dbReference type="EMBL" id="ACGK02000001">
    <property type="protein sequence ID" value="EGF23843.1"/>
    <property type="molecule type" value="Genomic_DNA"/>
</dbReference>
<dbReference type="InterPro" id="IPR027417">
    <property type="entry name" value="P-loop_NTPase"/>
</dbReference>
<dbReference type="RefSeq" id="WP_006302972.1">
    <property type="nucleotide sequence ID" value="NZ_ACGK02000001.1"/>
</dbReference>
<comment type="catalytic activity">
    <reaction evidence="3">
        <text>3'-dephospho-CoA + ATP = ADP + CoA + H(+)</text>
        <dbReference type="Rhea" id="RHEA:18245"/>
        <dbReference type="ChEBI" id="CHEBI:15378"/>
        <dbReference type="ChEBI" id="CHEBI:30616"/>
        <dbReference type="ChEBI" id="CHEBI:57287"/>
        <dbReference type="ChEBI" id="CHEBI:57328"/>
        <dbReference type="ChEBI" id="CHEBI:456216"/>
        <dbReference type="EC" id="2.7.1.24"/>
    </reaction>
</comment>
<comment type="caution">
    <text evidence="5">The sequence shown here is derived from an EMBL/GenBank/DDBJ whole genome shotgun (WGS) entry which is preliminary data.</text>
</comment>
<dbReference type="PANTHER" id="PTHR10695:SF46">
    <property type="entry name" value="BIFUNCTIONAL COENZYME A SYNTHASE-RELATED"/>
    <property type="match status" value="1"/>
</dbReference>
<comment type="subcellular location">
    <subcellularLocation>
        <location evidence="3">Cytoplasm</location>
    </subcellularLocation>
</comment>
<keyword evidence="3" id="KW-0173">Coenzyme A biosynthesis</keyword>
<keyword evidence="3 5" id="KW-0808">Transferase</keyword>
<keyword evidence="2 3" id="KW-0067">ATP-binding</keyword>
<dbReference type="GO" id="GO:0015937">
    <property type="term" value="P:coenzyme A biosynthetic process"/>
    <property type="evidence" value="ECO:0007669"/>
    <property type="project" value="UniProtKB-UniRule"/>
</dbReference>
<name>F1T5B2_9ACTN</name>
<dbReference type="GO" id="GO:0005737">
    <property type="term" value="C:cytoplasm"/>
    <property type="evidence" value="ECO:0007669"/>
    <property type="project" value="UniProtKB-SubCell"/>
</dbReference>
<keyword evidence="3" id="KW-0963">Cytoplasm</keyword>
<keyword evidence="3 5" id="KW-0418">Kinase</keyword>
<keyword evidence="1 3" id="KW-0547">Nucleotide-binding</keyword>
<protein>
    <recommendedName>
        <fullName evidence="3 4">Dephospho-CoA kinase</fullName>
        <ecNumber evidence="3 4">2.7.1.24</ecNumber>
    </recommendedName>
    <alternativeName>
        <fullName evidence="3">Dephosphocoenzyme A kinase</fullName>
    </alternativeName>
</protein>
<dbReference type="GO" id="GO:0004140">
    <property type="term" value="F:dephospho-CoA kinase activity"/>
    <property type="evidence" value="ECO:0007669"/>
    <property type="project" value="UniProtKB-UniRule"/>
</dbReference>
<dbReference type="HAMAP" id="MF_00376">
    <property type="entry name" value="Dephospho_CoA_kinase"/>
    <property type="match status" value="1"/>
</dbReference>
<dbReference type="NCBIfam" id="TIGR00152">
    <property type="entry name" value="dephospho-CoA kinase"/>
    <property type="match status" value="1"/>
</dbReference>
<dbReference type="AlphaFoldDB" id="F1T5B2"/>
<evidence type="ECO:0000256" key="3">
    <source>
        <dbReference type="HAMAP-Rule" id="MF_00376"/>
    </source>
</evidence>
<accession>F1T5B2</accession>
<evidence type="ECO:0000256" key="2">
    <source>
        <dbReference type="ARBA" id="ARBA00022840"/>
    </source>
</evidence>
<evidence type="ECO:0000256" key="4">
    <source>
        <dbReference type="NCBIfam" id="TIGR00152"/>
    </source>
</evidence>
<dbReference type="GO" id="GO:0005524">
    <property type="term" value="F:ATP binding"/>
    <property type="evidence" value="ECO:0007669"/>
    <property type="project" value="UniProtKB-UniRule"/>
</dbReference>
<feature type="binding site" evidence="3">
    <location>
        <begin position="14"/>
        <end position="19"/>
    </location>
    <ligand>
        <name>ATP</name>
        <dbReference type="ChEBI" id="CHEBI:30616"/>
    </ligand>
</feature>
<evidence type="ECO:0000256" key="1">
    <source>
        <dbReference type="ARBA" id="ARBA00022741"/>
    </source>
</evidence>
<dbReference type="Gene3D" id="3.40.50.300">
    <property type="entry name" value="P-loop containing nucleotide triphosphate hydrolases"/>
    <property type="match status" value="1"/>
</dbReference>
<dbReference type="UniPathway" id="UPA00241">
    <property type="reaction ID" value="UER00356"/>
</dbReference>
<comment type="pathway">
    <text evidence="3">Cofactor biosynthesis; coenzyme A biosynthesis; CoA from (R)-pantothenate: step 5/5.</text>
</comment>
<dbReference type="Pfam" id="PF01121">
    <property type="entry name" value="CoaE"/>
    <property type="match status" value="1"/>
</dbReference>
<dbReference type="GeneID" id="93210394"/>
<sequence length="210" mass="23361">MSTPYIVFLTGGIASGKSLVGRYLETLGAVRIDLDELYHEILASDTLCRQQLVTSFGVEILSQGAIDRQALAHKVFGDPYTLAELERITHPFVFCALKSRIQELCVCSKSSSSQRMIVVEVPLINKVSEVSYLADEILALIAPLKARFRYAQVRGLSREQMCARMRAQVGNSLLCHKSDTLILNAGSVTMLKQHVKAWYLSRMKRIGKGL</sequence>
<dbReference type="OrthoDB" id="9812943at2"/>
<dbReference type="eggNOG" id="COG0237">
    <property type="taxonomic scope" value="Bacteria"/>
</dbReference>
<dbReference type="Proteomes" id="UP000005947">
    <property type="component" value="Unassembled WGS sequence"/>
</dbReference>
<evidence type="ECO:0000313" key="6">
    <source>
        <dbReference type="Proteomes" id="UP000005947"/>
    </source>
</evidence>
<dbReference type="SUPFAM" id="SSF52540">
    <property type="entry name" value="P-loop containing nucleoside triphosphate hydrolases"/>
    <property type="match status" value="1"/>
</dbReference>
<comment type="function">
    <text evidence="3">Catalyzes the phosphorylation of the 3'-hydroxyl group of dephosphocoenzyme A to form coenzyme A.</text>
</comment>
<evidence type="ECO:0000313" key="5">
    <source>
        <dbReference type="EMBL" id="EGF23843.1"/>
    </source>
</evidence>
<keyword evidence="6" id="KW-1185">Reference proteome</keyword>
<reference evidence="5 6" key="1">
    <citation type="submission" date="2011-02" db="EMBL/GenBank/DDBJ databases">
        <authorList>
            <person name="Muzny D."/>
            <person name="Qin X."/>
            <person name="Buhay C."/>
            <person name="Dugan-Rocha S."/>
            <person name="Ding Y."/>
            <person name="Chen G."/>
            <person name="Hawes A."/>
            <person name="Holder M."/>
            <person name="Jhangiani S."/>
            <person name="Johnson A."/>
            <person name="Khan Z."/>
            <person name="Li Z."/>
            <person name="Liu W."/>
            <person name="Liu X."/>
            <person name="Perez L."/>
            <person name="Shen H."/>
            <person name="Wang Q."/>
            <person name="Watt J."/>
            <person name="Xi L."/>
            <person name="Xin Y."/>
            <person name="Zhou J."/>
            <person name="Deng J."/>
            <person name="Jiang H."/>
            <person name="Liu Y."/>
            <person name="Qu J."/>
            <person name="Song X.-Z."/>
            <person name="Zhang L."/>
            <person name="Villasana D."/>
            <person name="Johnson A."/>
            <person name="Liu J."/>
            <person name="Liyanage D."/>
            <person name="Lorensuhewa L."/>
            <person name="Robinson T."/>
            <person name="Song A."/>
            <person name="Song B.-B."/>
            <person name="Dinh H."/>
            <person name="Thornton R."/>
            <person name="Coyle M."/>
            <person name="Francisco L."/>
            <person name="Jackson L."/>
            <person name="Javaid M."/>
            <person name="Korchina V."/>
            <person name="Kovar C."/>
            <person name="Mata R."/>
            <person name="Mathew T."/>
            <person name="Ngo R."/>
            <person name="Nguyen L."/>
            <person name="Nguyen N."/>
            <person name="Okwuonu G."/>
            <person name="Ongeri F."/>
            <person name="Pham C."/>
            <person name="Simmons D."/>
            <person name="Wilczek-Boney K."/>
            <person name="Hale W."/>
            <person name="Jakkamsetti A."/>
            <person name="Pham P."/>
            <person name="Ruth R."/>
            <person name="San Lucas F."/>
            <person name="Warren J."/>
            <person name="Zhang J."/>
            <person name="Zhao Z."/>
            <person name="Zhou C."/>
            <person name="Zhu D."/>
            <person name="Lee S."/>
            <person name="Bess C."/>
            <person name="Blankenburg K."/>
            <person name="Forbes L."/>
            <person name="Fu Q."/>
            <person name="Gubbala S."/>
            <person name="Hirani K."/>
            <person name="Jayaseelan J.C."/>
            <person name="Lara F."/>
            <person name="Munidasa M."/>
            <person name="Palculict T."/>
            <person name="Patil S."/>
            <person name="Pu L.-L."/>
            <person name="Saada N."/>
            <person name="Tang L."/>
            <person name="Weissenberger G."/>
            <person name="Zhu Y."/>
            <person name="Hemphill L."/>
            <person name="Shang Y."/>
            <person name="Youmans B."/>
            <person name="Ayvaz T."/>
            <person name="Ross M."/>
            <person name="Santibanez J."/>
            <person name="Aqrawi P."/>
            <person name="Gross S."/>
            <person name="Joshi V."/>
            <person name="Fowler G."/>
            <person name="Nazareth L."/>
            <person name="Reid J."/>
            <person name="Worley K."/>
            <person name="Petrosino J."/>
            <person name="Highlander S."/>
            <person name="Gibbs R."/>
        </authorList>
    </citation>
    <scope>NUCLEOTIDE SEQUENCE [LARGE SCALE GENOMIC DNA]</scope>
    <source>
        <strain evidence="5 6">DSM 15829</strain>
    </source>
</reference>
<dbReference type="EC" id="2.7.1.24" evidence="3 4"/>
<dbReference type="InterPro" id="IPR001977">
    <property type="entry name" value="Depp_CoAkinase"/>
</dbReference>
<proteinExistence type="inferred from homology"/>